<dbReference type="STRING" id="45066.Lgra_1912"/>
<dbReference type="InterPro" id="IPR003692">
    <property type="entry name" value="Hydantoinase_B"/>
</dbReference>
<gene>
    <name evidence="2" type="ORF">Lgra_1912</name>
    <name evidence="3" type="ORF">NCTC12388_02664</name>
</gene>
<evidence type="ECO:0000313" key="5">
    <source>
        <dbReference type="Proteomes" id="UP000254476"/>
    </source>
</evidence>
<name>A0A378JMF6_9GAMM</name>
<dbReference type="Proteomes" id="UP000054691">
    <property type="component" value="Unassembled WGS sequence"/>
</dbReference>
<dbReference type="GO" id="GO:0017168">
    <property type="term" value="F:5-oxoprolinase (ATP-hydrolyzing) activity"/>
    <property type="evidence" value="ECO:0007669"/>
    <property type="project" value="TreeGrafter"/>
</dbReference>
<evidence type="ECO:0000313" key="3">
    <source>
        <dbReference type="EMBL" id="STX45920.1"/>
    </source>
</evidence>
<evidence type="ECO:0000313" key="4">
    <source>
        <dbReference type="Proteomes" id="UP000054691"/>
    </source>
</evidence>
<reference evidence="2 4" key="1">
    <citation type="submission" date="2015-11" db="EMBL/GenBank/DDBJ databases">
        <title>Genomic analysis of 38 Legionella species identifies large and diverse effector repertoires.</title>
        <authorList>
            <person name="Burstein D."/>
            <person name="Amaro F."/>
            <person name="Zusman T."/>
            <person name="Lifshitz Z."/>
            <person name="Cohen O."/>
            <person name="Gilbert J.A."/>
            <person name="Pupko T."/>
            <person name="Shuman H.A."/>
            <person name="Segal G."/>
        </authorList>
    </citation>
    <scope>NUCLEOTIDE SEQUENCE [LARGE SCALE GENOMIC DNA]</scope>
    <source>
        <strain evidence="2 4">Lyon 8420412</strain>
    </source>
</reference>
<dbReference type="AlphaFoldDB" id="A0A378JMF6"/>
<dbReference type="Pfam" id="PF02538">
    <property type="entry name" value="Hydantoinase_B"/>
    <property type="match status" value="1"/>
</dbReference>
<dbReference type="PANTHER" id="PTHR11365:SF23">
    <property type="entry name" value="HYPOTHETICAL 5-OXOPROLINASE (EUROFUNG)-RELATED"/>
    <property type="match status" value="1"/>
</dbReference>
<dbReference type="GO" id="GO:0005829">
    <property type="term" value="C:cytosol"/>
    <property type="evidence" value="ECO:0007669"/>
    <property type="project" value="TreeGrafter"/>
</dbReference>
<dbReference type="GO" id="GO:0006749">
    <property type="term" value="P:glutathione metabolic process"/>
    <property type="evidence" value="ECO:0007669"/>
    <property type="project" value="TreeGrafter"/>
</dbReference>
<keyword evidence="4" id="KW-1185">Reference proteome</keyword>
<accession>A0A378JMF6</accession>
<sequence length="266" mass="28417">MAARLKWCLRLISKKKQAQIDFTGSCAQHPGNFNAPTAICKAAVLYVLRCLIAENIPLNNGCFVPIELIVPEKSILNPNYPAAVVAGNVETSQCIVDTLLGALGVVAASQGTCNNFTFGNEHYQYYETICGGSGAGPDFDGASAVHTHMTNTYLTDPEILEWRFPVLLEEFALRKGSGGVGVHRGGDGVVRRIRFLETMVANIISSHRVIPPYGVQGGASGKLGHNWVQRANGTVEELGGCARVEMHPGDVFVIETPGGGGYGMSR</sequence>
<protein>
    <submittedName>
        <fullName evidence="2">Hydantoinase B/oxoprolinase</fullName>
    </submittedName>
    <submittedName>
        <fullName evidence="3">N-methylhydantoinase A/acetone carboxylase, beta subunit</fullName>
    </submittedName>
</protein>
<dbReference type="PANTHER" id="PTHR11365">
    <property type="entry name" value="5-OXOPROLINASE RELATED"/>
    <property type="match status" value="1"/>
</dbReference>
<evidence type="ECO:0000259" key="1">
    <source>
        <dbReference type="Pfam" id="PF02538"/>
    </source>
</evidence>
<organism evidence="3 5">
    <name type="scientific">Legionella gratiana</name>
    <dbReference type="NCBI Taxonomy" id="45066"/>
    <lineage>
        <taxon>Bacteria</taxon>
        <taxon>Pseudomonadati</taxon>
        <taxon>Pseudomonadota</taxon>
        <taxon>Gammaproteobacteria</taxon>
        <taxon>Legionellales</taxon>
        <taxon>Legionellaceae</taxon>
        <taxon>Legionella</taxon>
    </lineage>
</organism>
<proteinExistence type="predicted"/>
<dbReference type="Proteomes" id="UP000254476">
    <property type="component" value="Unassembled WGS sequence"/>
</dbReference>
<feature type="domain" description="Hydantoinase B/oxoprolinase" evidence="1">
    <location>
        <begin position="12"/>
        <end position="263"/>
    </location>
</feature>
<dbReference type="InterPro" id="IPR045079">
    <property type="entry name" value="Oxoprolinase-like"/>
</dbReference>
<reference evidence="3 5" key="2">
    <citation type="submission" date="2018-06" db="EMBL/GenBank/DDBJ databases">
        <authorList>
            <consortium name="Pathogen Informatics"/>
            <person name="Doyle S."/>
        </authorList>
    </citation>
    <scope>NUCLEOTIDE SEQUENCE [LARGE SCALE GENOMIC DNA]</scope>
    <source>
        <strain evidence="3 5">NCTC12388</strain>
    </source>
</reference>
<evidence type="ECO:0000313" key="2">
    <source>
        <dbReference type="EMBL" id="KTD10946.1"/>
    </source>
</evidence>
<dbReference type="EMBL" id="LNYE01000022">
    <property type="protein sequence ID" value="KTD10946.1"/>
    <property type="molecule type" value="Genomic_DNA"/>
</dbReference>
<dbReference type="EMBL" id="UGOB01000001">
    <property type="protein sequence ID" value="STX45920.1"/>
    <property type="molecule type" value="Genomic_DNA"/>
</dbReference>